<evidence type="ECO:0000313" key="2">
    <source>
        <dbReference type="Proteomes" id="UP000284495"/>
    </source>
</evidence>
<proteinExistence type="predicted"/>
<protein>
    <submittedName>
        <fullName evidence="1">Uncharacterized protein</fullName>
    </submittedName>
</protein>
<reference evidence="1 2" key="1">
    <citation type="submission" date="2018-08" db="EMBL/GenBank/DDBJ databases">
        <title>A genome reference for cultivated species of the human gut microbiota.</title>
        <authorList>
            <person name="Zou Y."/>
            <person name="Xue W."/>
            <person name="Luo G."/>
        </authorList>
    </citation>
    <scope>NUCLEOTIDE SEQUENCE [LARGE SCALE GENOMIC DNA]</scope>
    <source>
        <strain evidence="1 2">AF38-2</strain>
    </source>
</reference>
<dbReference type="AlphaFoldDB" id="A0A415KL72"/>
<accession>A0A415KL72</accession>
<sequence length="60" mass="7336">MQIVTVYDSDTVSILNIYRHYFFYINQRSHVYSYSTANRDSRLILFMLIELPYLFRITFS</sequence>
<gene>
    <name evidence="1" type="ORF">DW027_12765</name>
</gene>
<name>A0A415KL72_9BACE</name>
<organism evidence="1 2">
    <name type="scientific">Bacteroides xylanisolvens</name>
    <dbReference type="NCBI Taxonomy" id="371601"/>
    <lineage>
        <taxon>Bacteria</taxon>
        <taxon>Pseudomonadati</taxon>
        <taxon>Bacteroidota</taxon>
        <taxon>Bacteroidia</taxon>
        <taxon>Bacteroidales</taxon>
        <taxon>Bacteroidaceae</taxon>
        <taxon>Bacteroides</taxon>
    </lineage>
</organism>
<dbReference type="Proteomes" id="UP000284495">
    <property type="component" value="Unassembled WGS sequence"/>
</dbReference>
<dbReference type="EMBL" id="QROO01000015">
    <property type="protein sequence ID" value="RHL37029.1"/>
    <property type="molecule type" value="Genomic_DNA"/>
</dbReference>
<evidence type="ECO:0000313" key="1">
    <source>
        <dbReference type="EMBL" id="RHL37029.1"/>
    </source>
</evidence>
<comment type="caution">
    <text evidence="1">The sequence shown here is derived from an EMBL/GenBank/DDBJ whole genome shotgun (WGS) entry which is preliminary data.</text>
</comment>